<evidence type="ECO:0000256" key="3">
    <source>
        <dbReference type="ARBA" id="ARBA00012438"/>
    </source>
</evidence>
<dbReference type="Pfam" id="PF00672">
    <property type="entry name" value="HAMP"/>
    <property type="match status" value="1"/>
</dbReference>
<dbReference type="CDD" id="cd06225">
    <property type="entry name" value="HAMP"/>
    <property type="match status" value="1"/>
</dbReference>
<evidence type="ECO:0000256" key="4">
    <source>
        <dbReference type="ARBA" id="ARBA00022475"/>
    </source>
</evidence>
<keyword evidence="6" id="KW-0808">Transferase</keyword>
<dbReference type="SMART" id="SM00304">
    <property type="entry name" value="HAMP"/>
    <property type="match status" value="1"/>
</dbReference>
<keyword evidence="7" id="KW-0547">Nucleotide-binding</keyword>
<keyword evidence="9" id="KW-0067">ATP-binding</keyword>
<dbReference type="Proteomes" id="UP001589619">
    <property type="component" value="Unassembled WGS sequence"/>
</dbReference>
<proteinExistence type="predicted"/>
<comment type="caution">
    <text evidence="15">The sequence shown here is derived from an EMBL/GenBank/DDBJ whole genome shotgun (WGS) entry which is preliminary data.</text>
</comment>
<dbReference type="SUPFAM" id="SSF55874">
    <property type="entry name" value="ATPase domain of HSP90 chaperone/DNA topoisomerase II/histidine kinase"/>
    <property type="match status" value="1"/>
</dbReference>
<dbReference type="InterPro" id="IPR004358">
    <property type="entry name" value="Sig_transdc_His_kin-like_C"/>
</dbReference>
<reference evidence="15 16" key="1">
    <citation type="submission" date="2024-09" db="EMBL/GenBank/DDBJ databases">
        <authorList>
            <person name="Sun Q."/>
            <person name="Mori K."/>
        </authorList>
    </citation>
    <scope>NUCLEOTIDE SEQUENCE [LARGE SCALE GENOMIC DNA]</scope>
    <source>
        <strain evidence="15 16">JCM 12520</strain>
    </source>
</reference>
<dbReference type="SMART" id="SM00387">
    <property type="entry name" value="HATPase_c"/>
    <property type="match status" value="1"/>
</dbReference>
<dbReference type="PANTHER" id="PTHR34220">
    <property type="entry name" value="SENSOR HISTIDINE KINASE YPDA"/>
    <property type="match status" value="1"/>
</dbReference>
<dbReference type="PRINTS" id="PR00344">
    <property type="entry name" value="BCTRLSENSOR"/>
</dbReference>
<name>A0ABV5W1W3_9BACL</name>
<dbReference type="PROSITE" id="PS50885">
    <property type="entry name" value="HAMP"/>
    <property type="match status" value="1"/>
</dbReference>
<evidence type="ECO:0000256" key="5">
    <source>
        <dbReference type="ARBA" id="ARBA00022553"/>
    </source>
</evidence>
<keyword evidence="4" id="KW-1003">Cell membrane</keyword>
<keyword evidence="12" id="KW-0812">Transmembrane</keyword>
<dbReference type="InterPro" id="IPR036890">
    <property type="entry name" value="HATPase_C_sf"/>
</dbReference>
<feature type="domain" description="Histidine kinase" evidence="13">
    <location>
        <begin position="349"/>
        <end position="575"/>
    </location>
</feature>
<protein>
    <recommendedName>
        <fullName evidence="3">histidine kinase</fullName>
        <ecNumber evidence="3">2.7.13.3</ecNumber>
    </recommendedName>
</protein>
<dbReference type="SUPFAM" id="SSF158472">
    <property type="entry name" value="HAMP domain-like"/>
    <property type="match status" value="1"/>
</dbReference>
<dbReference type="Gene3D" id="3.30.565.10">
    <property type="entry name" value="Histidine kinase-like ATPase, C-terminal domain"/>
    <property type="match status" value="1"/>
</dbReference>
<feature type="domain" description="HAMP" evidence="14">
    <location>
        <begin position="299"/>
        <end position="351"/>
    </location>
</feature>
<comment type="subcellular location">
    <subcellularLocation>
        <location evidence="2">Cell membrane</location>
        <topology evidence="2">Multi-pass membrane protein</topology>
    </subcellularLocation>
</comment>
<evidence type="ECO:0000256" key="9">
    <source>
        <dbReference type="ARBA" id="ARBA00022840"/>
    </source>
</evidence>
<evidence type="ECO:0000256" key="10">
    <source>
        <dbReference type="ARBA" id="ARBA00023012"/>
    </source>
</evidence>
<organism evidence="15 16">
    <name type="scientific">Paenibacillus hodogayensis</name>
    <dbReference type="NCBI Taxonomy" id="279208"/>
    <lineage>
        <taxon>Bacteria</taxon>
        <taxon>Bacillati</taxon>
        <taxon>Bacillota</taxon>
        <taxon>Bacilli</taxon>
        <taxon>Bacillales</taxon>
        <taxon>Paenibacillaceae</taxon>
        <taxon>Paenibacillus</taxon>
    </lineage>
</organism>
<comment type="catalytic activity">
    <reaction evidence="1">
        <text>ATP + protein L-histidine = ADP + protein N-phospho-L-histidine.</text>
        <dbReference type="EC" id="2.7.13.3"/>
    </reaction>
</comment>
<dbReference type="InterPro" id="IPR010559">
    <property type="entry name" value="Sig_transdc_His_kin_internal"/>
</dbReference>
<keyword evidence="10" id="KW-0902">Two-component regulatory system</keyword>
<gene>
    <name evidence="15" type="ORF">ACFFNY_22780</name>
</gene>
<keyword evidence="11 12" id="KW-0472">Membrane</keyword>
<sequence length="579" mass="65474">MRAVERLHSIQFKLTGTFLLLLLPLVFVSVFANDYSQRIMDGQISDRTRGALMTTVEYVEQLTKNMDQQTLLIGSNPNVVNVWNGFDDPLSPDHLYELHTVQQQLSALTNVNGAIKEAFILHGNSENGLSTMNGGIKWPGVNKEAWFKRTIDASGGLVVYVPTASNPAGSGYLDKDNIYFARLLDVLSRNREPNVLVLSVDKSSFRQIIQHLQTSDNMNISLYYNDEFVLETNTPRKQTASGAGPKDLSIEAGNGVWSIQLQQPRVELFKLSLQLQQFTYWIILVSVVLAVWAAWLVYAAIAKPLRQLSGAFKQFSGGNLSVRVAHRRKDEFGYVMNGFNRMAEAQRQMIEDDYEKELRLAKSEFSLLQSQINPHFLYNTLDSIYSVALKHKVGEISEMVINLARFFRVSLGKGRETFTLEETMQHLMYYIRVQQLRSEHFTVDIRLDERTKPIALLKLLLQPIVENAIVHGLERNVQGGELWIRSILEASMLRIEVEDTGKGIAPDKLADIRRELDLITSKSYRLSAASPSSTYFGLKNVKSRVKLYYGEQADVTIESLYGEGTKVTLVIPLAEEELP</sequence>
<evidence type="ECO:0000256" key="7">
    <source>
        <dbReference type="ARBA" id="ARBA00022741"/>
    </source>
</evidence>
<feature type="transmembrane region" description="Helical" evidence="12">
    <location>
        <begin position="278"/>
        <end position="301"/>
    </location>
</feature>
<dbReference type="InterPro" id="IPR050640">
    <property type="entry name" value="Bact_2-comp_sensor_kinase"/>
</dbReference>
<evidence type="ECO:0000256" key="1">
    <source>
        <dbReference type="ARBA" id="ARBA00000085"/>
    </source>
</evidence>
<evidence type="ECO:0000256" key="12">
    <source>
        <dbReference type="SAM" id="Phobius"/>
    </source>
</evidence>
<evidence type="ECO:0000256" key="2">
    <source>
        <dbReference type="ARBA" id="ARBA00004651"/>
    </source>
</evidence>
<dbReference type="InterPro" id="IPR003594">
    <property type="entry name" value="HATPase_dom"/>
</dbReference>
<evidence type="ECO:0000256" key="8">
    <source>
        <dbReference type="ARBA" id="ARBA00022777"/>
    </source>
</evidence>
<dbReference type="Pfam" id="PF06580">
    <property type="entry name" value="His_kinase"/>
    <property type="match status" value="1"/>
</dbReference>
<dbReference type="GO" id="GO:0016301">
    <property type="term" value="F:kinase activity"/>
    <property type="evidence" value="ECO:0007669"/>
    <property type="project" value="UniProtKB-KW"/>
</dbReference>
<keyword evidence="16" id="KW-1185">Reference proteome</keyword>
<evidence type="ECO:0000259" key="13">
    <source>
        <dbReference type="PROSITE" id="PS50109"/>
    </source>
</evidence>
<dbReference type="InterPro" id="IPR003660">
    <property type="entry name" value="HAMP_dom"/>
</dbReference>
<dbReference type="RefSeq" id="WP_344916193.1">
    <property type="nucleotide sequence ID" value="NZ_BAAAYO010000018.1"/>
</dbReference>
<evidence type="ECO:0000313" key="15">
    <source>
        <dbReference type="EMBL" id="MFB9754406.1"/>
    </source>
</evidence>
<dbReference type="EC" id="2.7.13.3" evidence="3"/>
<dbReference type="Gene3D" id="6.10.340.10">
    <property type="match status" value="1"/>
</dbReference>
<evidence type="ECO:0000256" key="11">
    <source>
        <dbReference type="ARBA" id="ARBA00023136"/>
    </source>
</evidence>
<dbReference type="Pfam" id="PF02518">
    <property type="entry name" value="HATPase_c"/>
    <property type="match status" value="1"/>
</dbReference>
<evidence type="ECO:0000313" key="16">
    <source>
        <dbReference type="Proteomes" id="UP001589619"/>
    </source>
</evidence>
<keyword evidence="12" id="KW-1133">Transmembrane helix</keyword>
<evidence type="ECO:0000256" key="6">
    <source>
        <dbReference type="ARBA" id="ARBA00022679"/>
    </source>
</evidence>
<dbReference type="PROSITE" id="PS50109">
    <property type="entry name" value="HIS_KIN"/>
    <property type="match status" value="1"/>
</dbReference>
<keyword evidence="8 15" id="KW-0418">Kinase</keyword>
<dbReference type="PANTHER" id="PTHR34220:SF7">
    <property type="entry name" value="SENSOR HISTIDINE KINASE YPDA"/>
    <property type="match status" value="1"/>
</dbReference>
<evidence type="ECO:0000259" key="14">
    <source>
        <dbReference type="PROSITE" id="PS50885"/>
    </source>
</evidence>
<keyword evidence="5" id="KW-0597">Phosphoprotein</keyword>
<dbReference type="InterPro" id="IPR005467">
    <property type="entry name" value="His_kinase_dom"/>
</dbReference>
<accession>A0ABV5W1W3</accession>
<dbReference type="EMBL" id="JBHMAG010000015">
    <property type="protein sequence ID" value="MFB9754406.1"/>
    <property type="molecule type" value="Genomic_DNA"/>
</dbReference>